<comment type="caution">
    <text evidence="1">The sequence shown here is derived from an EMBL/GenBank/DDBJ whole genome shotgun (WGS) entry which is preliminary data.</text>
</comment>
<name>A0A1D1USJ4_RAMVA</name>
<evidence type="ECO:0000313" key="1">
    <source>
        <dbReference type="EMBL" id="GAU89158.1"/>
    </source>
</evidence>
<dbReference type="Proteomes" id="UP000186922">
    <property type="component" value="Unassembled WGS sequence"/>
</dbReference>
<proteinExistence type="predicted"/>
<dbReference type="EMBL" id="BDGG01000001">
    <property type="protein sequence ID" value="GAU89158.1"/>
    <property type="molecule type" value="Genomic_DNA"/>
</dbReference>
<accession>A0A1D1USJ4</accession>
<keyword evidence="2" id="KW-1185">Reference proteome</keyword>
<organism evidence="1 2">
    <name type="scientific">Ramazzottius varieornatus</name>
    <name type="common">Water bear</name>
    <name type="synonym">Tardigrade</name>
    <dbReference type="NCBI Taxonomy" id="947166"/>
    <lineage>
        <taxon>Eukaryota</taxon>
        <taxon>Metazoa</taxon>
        <taxon>Ecdysozoa</taxon>
        <taxon>Tardigrada</taxon>
        <taxon>Eutardigrada</taxon>
        <taxon>Parachela</taxon>
        <taxon>Hypsibioidea</taxon>
        <taxon>Ramazzottiidae</taxon>
        <taxon>Ramazzottius</taxon>
    </lineage>
</organism>
<dbReference type="AlphaFoldDB" id="A0A1D1USJ4"/>
<evidence type="ECO:0000313" key="2">
    <source>
        <dbReference type="Proteomes" id="UP000186922"/>
    </source>
</evidence>
<protein>
    <submittedName>
        <fullName evidence="1">Uncharacterized protein</fullName>
    </submittedName>
</protein>
<reference evidence="1 2" key="1">
    <citation type="journal article" date="2016" name="Nat. Commun.">
        <title>Extremotolerant tardigrade genome and improved radiotolerance of human cultured cells by tardigrade-unique protein.</title>
        <authorList>
            <person name="Hashimoto T."/>
            <person name="Horikawa D.D."/>
            <person name="Saito Y."/>
            <person name="Kuwahara H."/>
            <person name="Kozuka-Hata H."/>
            <person name="Shin-I T."/>
            <person name="Minakuchi Y."/>
            <person name="Ohishi K."/>
            <person name="Motoyama A."/>
            <person name="Aizu T."/>
            <person name="Enomoto A."/>
            <person name="Kondo K."/>
            <person name="Tanaka S."/>
            <person name="Hara Y."/>
            <person name="Koshikawa S."/>
            <person name="Sagara H."/>
            <person name="Miura T."/>
            <person name="Yokobori S."/>
            <person name="Miyagawa K."/>
            <person name="Suzuki Y."/>
            <person name="Kubo T."/>
            <person name="Oyama M."/>
            <person name="Kohara Y."/>
            <person name="Fujiyama A."/>
            <person name="Arakawa K."/>
            <person name="Katayama T."/>
            <person name="Toyoda A."/>
            <person name="Kunieda T."/>
        </authorList>
    </citation>
    <scope>NUCLEOTIDE SEQUENCE [LARGE SCALE GENOMIC DNA]</scope>
    <source>
        <strain evidence="1 2">YOKOZUNA-1</strain>
    </source>
</reference>
<gene>
    <name evidence="1" type="primary">RvY_01742-1</name>
    <name evidence="1" type="synonym">RvY_01742.1</name>
    <name evidence="1" type="ORF">RvY_01742</name>
</gene>
<sequence length="44" mass="5022">MPCPRKTERRTMIVCGTCNVHVFTAHRLTKQSVVCLDCSKKKSK</sequence>